<protein>
    <submittedName>
        <fullName evidence="2">Uncharacterized protein</fullName>
    </submittedName>
</protein>
<dbReference type="EMBL" id="CAMPGE010014914">
    <property type="protein sequence ID" value="CAI2373562.1"/>
    <property type="molecule type" value="Genomic_DNA"/>
</dbReference>
<feature type="coiled-coil region" evidence="1">
    <location>
        <begin position="271"/>
        <end position="308"/>
    </location>
</feature>
<comment type="caution">
    <text evidence="2">The sequence shown here is derived from an EMBL/GenBank/DDBJ whole genome shotgun (WGS) entry which is preliminary data.</text>
</comment>
<reference evidence="2" key="1">
    <citation type="submission" date="2023-07" db="EMBL/GenBank/DDBJ databases">
        <authorList>
            <consortium name="AG Swart"/>
            <person name="Singh M."/>
            <person name="Singh A."/>
            <person name="Seah K."/>
            <person name="Emmerich C."/>
        </authorList>
    </citation>
    <scope>NUCLEOTIDE SEQUENCE</scope>
    <source>
        <strain evidence="2">DP1</strain>
    </source>
</reference>
<proteinExistence type="predicted"/>
<evidence type="ECO:0000256" key="1">
    <source>
        <dbReference type="SAM" id="Coils"/>
    </source>
</evidence>
<name>A0AAD1XJ04_EUPCR</name>
<accession>A0AAD1XJ04</accession>
<dbReference type="Proteomes" id="UP001295684">
    <property type="component" value="Unassembled WGS sequence"/>
</dbReference>
<evidence type="ECO:0000313" key="3">
    <source>
        <dbReference type="Proteomes" id="UP001295684"/>
    </source>
</evidence>
<dbReference type="AlphaFoldDB" id="A0AAD1XJ04"/>
<organism evidence="2 3">
    <name type="scientific">Euplotes crassus</name>
    <dbReference type="NCBI Taxonomy" id="5936"/>
    <lineage>
        <taxon>Eukaryota</taxon>
        <taxon>Sar</taxon>
        <taxon>Alveolata</taxon>
        <taxon>Ciliophora</taxon>
        <taxon>Intramacronucleata</taxon>
        <taxon>Spirotrichea</taxon>
        <taxon>Hypotrichia</taxon>
        <taxon>Euplotida</taxon>
        <taxon>Euplotidae</taxon>
        <taxon>Moneuplotes</taxon>
    </lineage>
</organism>
<evidence type="ECO:0000313" key="2">
    <source>
        <dbReference type="EMBL" id="CAI2373562.1"/>
    </source>
</evidence>
<keyword evidence="3" id="KW-1185">Reference proteome</keyword>
<keyword evidence="1" id="KW-0175">Coiled coil</keyword>
<gene>
    <name evidence="2" type="ORF">ECRASSUSDP1_LOCUS14908</name>
</gene>
<sequence>MAWEMKTVSNHDVNMVPSNYLEDEESKMEISKYNPIKRSAEESFLSVSKDTNPQLIEKSNDVKLLKKKDISDGSYSSDIYENILKSTMSFASSGCEDDATKSEIQMLKFSRIMDDICKESDKRSPAEIFSSNAKSLNIVSEMQRFIKNGYFEGIEDWEQILASLKDLHKRRLEIYDTNQKEFKDKYSPRRGVLDLLQKDIKRVKELKDSYLEEHKHDITDSTDLSATPYFSRGGKSRIFQILANESELMEKEYLFLHKKYKKTKSKKIYYKKELNQSRNVIEQMTNEAENLQKTINSLAEEKELLMQQIFELKGGKSSANLISRLFKGKRK</sequence>